<evidence type="ECO:0000256" key="11">
    <source>
        <dbReference type="ARBA" id="ARBA00022726"/>
    </source>
</evidence>
<dbReference type="Pfam" id="PF00156">
    <property type="entry name" value="Pribosyltran"/>
    <property type="match status" value="1"/>
</dbReference>
<dbReference type="PANTHER" id="PTHR43340">
    <property type="entry name" value="HYPOXANTHINE-GUANINE PHOSPHORIBOSYLTRANSFERASE"/>
    <property type="match status" value="1"/>
</dbReference>
<accession>A0ABY4CRH9</accession>
<feature type="domain" description="Phosphoribosyltransferase" evidence="17">
    <location>
        <begin position="14"/>
        <end position="159"/>
    </location>
</feature>
<dbReference type="RefSeq" id="WP_347438526.1">
    <property type="nucleotide sequence ID" value="NZ_CP089291.1"/>
</dbReference>
<keyword evidence="11 16" id="KW-0660">Purine salvage</keyword>
<sequence length="179" mass="20352">MQQDILEVLFTEEMIQDKVRELGAAISRDYTGKSPLFICILKGAVMFMADLAKRTDIPLEMDFMAISSYGDSTKSSGVVRILKDLDKEVEGRDLIIVEDIIDSGLTLSYLRNLLLQRNAKSIRIVTLFDKPEGRTVNISPNYFGFQVPNRFIVGYGLDYADKYRNLPYVGILRPEVYSH</sequence>
<evidence type="ECO:0000256" key="10">
    <source>
        <dbReference type="ARBA" id="ARBA00022723"/>
    </source>
</evidence>
<comment type="function">
    <text evidence="2">Purine salvage pathway enzyme that catalyzes the transfer of the ribosyl-5-phosphate group from 5-phospho-alpha-D-ribose 1-diphosphate (PRPP) to the N9 position of the 6-oxopurines hypoxanthine and guanine to form the corresponding ribonucleotides IMP (inosine 5'-monophosphate) and GMP (guanosine 5'-monophosphate), with the release of PPi.</text>
</comment>
<keyword evidence="12 16" id="KW-0547">Nucleotide-binding</keyword>
<evidence type="ECO:0000256" key="16">
    <source>
        <dbReference type="RuleBase" id="RU364099"/>
    </source>
</evidence>
<evidence type="ECO:0000256" key="1">
    <source>
        <dbReference type="ARBA" id="ARBA00001946"/>
    </source>
</evidence>
<keyword evidence="7 16" id="KW-0963">Cytoplasm</keyword>
<organism evidence="18 19">
    <name type="scientific">Fodinisporobacter ferrooxydans</name>
    <dbReference type="NCBI Taxonomy" id="2901836"/>
    <lineage>
        <taxon>Bacteria</taxon>
        <taxon>Bacillati</taxon>
        <taxon>Bacillota</taxon>
        <taxon>Bacilli</taxon>
        <taxon>Bacillales</taxon>
        <taxon>Alicyclobacillaceae</taxon>
        <taxon>Fodinisporobacter</taxon>
    </lineage>
</organism>
<evidence type="ECO:0000256" key="7">
    <source>
        <dbReference type="ARBA" id="ARBA00022490"/>
    </source>
</evidence>
<evidence type="ECO:0000256" key="3">
    <source>
        <dbReference type="ARBA" id="ARBA00004496"/>
    </source>
</evidence>
<dbReference type="GO" id="GO:0016757">
    <property type="term" value="F:glycosyltransferase activity"/>
    <property type="evidence" value="ECO:0007669"/>
    <property type="project" value="UniProtKB-KW"/>
</dbReference>
<evidence type="ECO:0000313" key="18">
    <source>
        <dbReference type="EMBL" id="UOF91836.1"/>
    </source>
</evidence>
<dbReference type="InterPro" id="IPR000836">
    <property type="entry name" value="PRTase_dom"/>
</dbReference>
<protein>
    <recommendedName>
        <fullName evidence="16">Hypoxanthine phosphoribosyltransferase</fullName>
        <ecNumber evidence="16">2.4.2.8</ecNumber>
    </recommendedName>
</protein>
<comment type="pathway">
    <text evidence="4 16">Purine metabolism; IMP biosynthesis via salvage pathway; IMP from hypoxanthine: step 1/1.</text>
</comment>
<evidence type="ECO:0000256" key="9">
    <source>
        <dbReference type="ARBA" id="ARBA00022679"/>
    </source>
</evidence>
<evidence type="ECO:0000256" key="15">
    <source>
        <dbReference type="ARBA" id="ARBA00049402"/>
    </source>
</evidence>
<keyword evidence="19" id="KW-1185">Reference proteome</keyword>
<proteinExistence type="inferred from homology"/>
<comment type="similarity">
    <text evidence="6 16">Belongs to the purine/pyrimidine phosphoribosyltransferase family.</text>
</comment>
<evidence type="ECO:0000256" key="2">
    <source>
        <dbReference type="ARBA" id="ARBA00002049"/>
    </source>
</evidence>
<evidence type="ECO:0000256" key="6">
    <source>
        <dbReference type="ARBA" id="ARBA00008391"/>
    </source>
</evidence>
<comment type="pathway">
    <text evidence="5">Purine metabolism; GMP biosynthesis via salvage pathway; GMP from guanine: step 1/1.</text>
</comment>
<evidence type="ECO:0000256" key="4">
    <source>
        <dbReference type="ARBA" id="ARBA00004669"/>
    </source>
</evidence>
<reference evidence="18" key="1">
    <citation type="submission" date="2021-12" db="EMBL/GenBank/DDBJ databases">
        <title>Alicyclobacillaceae gen. nov., sp. nov., isolated from chalcocite enrichment system.</title>
        <authorList>
            <person name="Jiang Z."/>
        </authorList>
    </citation>
    <scope>NUCLEOTIDE SEQUENCE</scope>
    <source>
        <strain evidence="18">MYW30-H2</strain>
    </source>
</reference>
<evidence type="ECO:0000259" key="17">
    <source>
        <dbReference type="Pfam" id="PF00156"/>
    </source>
</evidence>
<dbReference type="InterPro" id="IPR050408">
    <property type="entry name" value="HGPRT"/>
</dbReference>
<dbReference type="Gene3D" id="3.40.50.2020">
    <property type="match status" value="1"/>
</dbReference>
<dbReference type="SUPFAM" id="SSF53271">
    <property type="entry name" value="PRTase-like"/>
    <property type="match status" value="1"/>
</dbReference>
<keyword evidence="10 16" id="KW-0479">Metal-binding</keyword>
<comment type="subcellular location">
    <subcellularLocation>
        <location evidence="3 16">Cytoplasm</location>
    </subcellularLocation>
</comment>
<dbReference type="PANTHER" id="PTHR43340:SF1">
    <property type="entry name" value="HYPOXANTHINE PHOSPHORIBOSYLTRANSFERASE"/>
    <property type="match status" value="1"/>
</dbReference>
<dbReference type="NCBIfam" id="TIGR01203">
    <property type="entry name" value="HGPRTase"/>
    <property type="match status" value="1"/>
</dbReference>
<dbReference type="Proteomes" id="UP000830167">
    <property type="component" value="Chromosome"/>
</dbReference>
<evidence type="ECO:0000256" key="8">
    <source>
        <dbReference type="ARBA" id="ARBA00022676"/>
    </source>
</evidence>
<dbReference type="InterPro" id="IPR005904">
    <property type="entry name" value="Hxn_phspho_trans"/>
</dbReference>
<evidence type="ECO:0000256" key="14">
    <source>
        <dbReference type="ARBA" id="ARBA00048811"/>
    </source>
</evidence>
<evidence type="ECO:0000256" key="12">
    <source>
        <dbReference type="ARBA" id="ARBA00022741"/>
    </source>
</evidence>
<keyword evidence="8 16" id="KW-0328">Glycosyltransferase</keyword>
<dbReference type="EC" id="2.4.2.8" evidence="16"/>
<keyword evidence="9 16" id="KW-0808">Transferase</keyword>
<dbReference type="InterPro" id="IPR029057">
    <property type="entry name" value="PRTase-like"/>
</dbReference>
<evidence type="ECO:0000313" key="19">
    <source>
        <dbReference type="Proteomes" id="UP000830167"/>
    </source>
</evidence>
<evidence type="ECO:0000256" key="5">
    <source>
        <dbReference type="ARBA" id="ARBA00004676"/>
    </source>
</evidence>
<name>A0ABY4CRH9_9BACL</name>
<keyword evidence="13 16" id="KW-0460">Magnesium</keyword>
<comment type="catalytic activity">
    <reaction evidence="14">
        <text>GMP + diphosphate = guanine + 5-phospho-alpha-D-ribose 1-diphosphate</text>
        <dbReference type="Rhea" id="RHEA:25424"/>
        <dbReference type="ChEBI" id="CHEBI:16235"/>
        <dbReference type="ChEBI" id="CHEBI:33019"/>
        <dbReference type="ChEBI" id="CHEBI:58017"/>
        <dbReference type="ChEBI" id="CHEBI:58115"/>
        <dbReference type="EC" id="2.4.2.8"/>
    </reaction>
    <physiologicalReaction direction="right-to-left" evidence="14">
        <dbReference type="Rhea" id="RHEA:25426"/>
    </physiologicalReaction>
</comment>
<dbReference type="CDD" id="cd06223">
    <property type="entry name" value="PRTases_typeI"/>
    <property type="match status" value="1"/>
</dbReference>
<comment type="cofactor">
    <cofactor evidence="1 16">
        <name>Mg(2+)</name>
        <dbReference type="ChEBI" id="CHEBI:18420"/>
    </cofactor>
</comment>
<evidence type="ECO:0000256" key="13">
    <source>
        <dbReference type="ARBA" id="ARBA00022842"/>
    </source>
</evidence>
<dbReference type="EMBL" id="CP089291">
    <property type="protein sequence ID" value="UOF91836.1"/>
    <property type="molecule type" value="Genomic_DNA"/>
</dbReference>
<gene>
    <name evidence="18" type="primary">hpt</name>
    <name evidence="18" type="ORF">LSG31_06235</name>
</gene>
<comment type="catalytic activity">
    <reaction evidence="15">
        <text>IMP + diphosphate = hypoxanthine + 5-phospho-alpha-D-ribose 1-diphosphate</text>
        <dbReference type="Rhea" id="RHEA:17973"/>
        <dbReference type="ChEBI" id="CHEBI:17368"/>
        <dbReference type="ChEBI" id="CHEBI:33019"/>
        <dbReference type="ChEBI" id="CHEBI:58017"/>
        <dbReference type="ChEBI" id="CHEBI:58053"/>
        <dbReference type="EC" id="2.4.2.8"/>
    </reaction>
    <physiologicalReaction direction="right-to-left" evidence="15">
        <dbReference type="Rhea" id="RHEA:17975"/>
    </physiologicalReaction>
</comment>